<accession>A0A941IUF7</accession>
<gene>
    <name evidence="2" type="ORF">KDL01_37575</name>
</gene>
<keyword evidence="1" id="KW-0812">Transmembrane</keyword>
<feature type="transmembrane region" description="Helical" evidence="1">
    <location>
        <begin position="57"/>
        <end position="74"/>
    </location>
</feature>
<sequence>AVPRVRTAARFKVPQGPAAAYGALAGISTVLLALVPWFREPPGDTLYALKYHNLNGLFMAAFWCMLLATVFALVDRLPSRLVSAGFGCGAFFSSGIGYDRMEGIFDTQAVHPQFGLYLCQIASVLVMSSVVVTPVWKATHSVRG</sequence>
<dbReference type="EMBL" id="JAGSOG010000367">
    <property type="protein sequence ID" value="MBR7839037.1"/>
    <property type="molecule type" value="Genomic_DNA"/>
</dbReference>
<reference evidence="2" key="1">
    <citation type="submission" date="2021-04" db="EMBL/GenBank/DDBJ databases">
        <title>Genome based classification of Actinospica acidithermotolerans sp. nov., an actinobacterium isolated from an Indonesian hot spring.</title>
        <authorList>
            <person name="Kusuma A.B."/>
            <person name="Putra K.E."/>
            <person name="Nafisah S."/>
            <person name="Loh J."/>
            <person name="Nouioui I."/>
            <person name="Goodfellow M."/>
        </authorList>
    </citation>
    <scope>NUCLEOTIDE SEQUENCE</scope>
    <source>
        <strain evidence="2">CSCA 57</strain>
    </source>
</reference>
<feature type="non-terminal residue" evidence="2">
    <location>
        <position position="1"/>
    </location>
</feature>
<dbReference type="AlphaFoldDB" id="A0A941IUF7"/>
<dbReference type="Proteomes" id="UP000675781">
    <property type="component" value="Unassembled WGS sequence"/>
</dbReference>
<keyword evidence="3" id="KW-1185">Reference proteome</keyword>
<feature type="transmembrane region" description="Helical" evidence="1">
    <location>
        <begin position="18"/>
        <end position="37"/>
    </location>
</feature>
<evidence type="ECO:0000313" key="3">
    <source>
        <dbReference type="Proteomes" id="UP000675781"/>
    </source>
</evidence>
<keyword evidence="1" id="KW-0472">Membrane</keyword>
<evidence type="ECO:0000313" key="2">
    <source>
        <dbReference type="EMBL" id="MBR7839037.1"/>
    </source>
</evidence>
<evidence type="ECO:0000256" key="1">
    <source>
        <dbReference type="SAM" id="Phobius"/>
    </source>
</evidence>
<feature type="transmembrane region" description="Helical" evidence="1">
    <location>
        <begin position="81"/>
        <end position="98"/>
    </location>
</feature>
<organism evidence="2 3">
    <name type="scientific">Actinospica durhamensis</name>
    <dbReference type="NCBI Taxonomy" id="1508375"/>
    <lineage>
        <taxon>Bacteria</taxon>
        <taxon>Bacillati</taxon>
        <taxon>Actinomycetota</taxon>
        <taxon>Actinomycetes</taxon>
        <taxon>Catenulisporales</taxon>
        <taxon>Actinospicaceae</taxon>
        <taxon>Actinospica</taxon>
    </lineage>
</organism>
<name>A0A941IUF7_9ACTN</name>
<dbReference type="RefSeq" id="WP_212533483.1">
    <property type="nucleotide sequence ID" value="NZ_JAGSOG010000367.1"/>
</dbReference>
<feature type="transmembrane region" description="Helical" evidence="1">
    <location>
        <begin position="114"/>
        <end position="136"/>
    </location>
</feature>
<keyword evidence="1" id="KW-1133">Transmembrane helix</keyword>
<proteinExistence type="predicted"/>
<protein>
    <submittedName>
        <fullName evidence="2">Uncharacterized protein</fullName>
    </submittedName>
</protein>
<comment type="caution">
    <text evidence="2">The sequence shown here is derived from an EMBL/GenBank/DDBJ whole genome shotgun (WGS) entry which is preliminary data.</text>
</comment>